<feature type="domain" description="ABC transporter" evidence="4">
    <location>
        <begin position="271"/>
        <end position="479"/>
    </location>
</feature>
<evidence type="ECO:0000256" key="2">
    <source>
        <dbReference type="ARBA" id="ARBA00022840"/>
    </source>
</evidence>
<dbReference type="InterPro" id="IPR017871">
    <property type="entry name" value="ABC_transporter-like_CS"/>
</dbReference>
<dbReference type="Proteomes" id="UP001431131">
    <property type="component" value="Unassembled WGS sequence"/>
</dbReference>
<keyword evidence="2" id="KW-0067">ATP-binding</keyword>
<dbReference type="Gene3D" id="3.40.50.300">
    <property type="entry name" value="P-loop containing nucleotide triphosphate hydrolases"/>
    <property type="match status" value="3"/>
</dbReference>
<dbReference type="AlphaFoldDB" id="A0AAW5E913"/>
<comment type="caution">
    <text evidence="5">The sequence shown here is derived from an EMBL/GenBank/DDBJ whole genome shotgun (WGS) entry which is preliminary data.</text>
</comment>
<feature type="coiled-coil region" evidence="3">
    <location>
        <begin position="170"/>
        <end position="246"/>
    </location>
</feature>
<dbReference type="RefSeq" id="WP_240254410.1">
    <property type="nucleotide sequence ID" value="NZ_JAKTTI010000009.1"/>
</dbReference>
<keyword evidence="3" id="KW-0175">Coiled coil</keyword>
<dbReference type="PANTHER" id="PTHR42855:SF2">
    <property type="entry name" value="DRUG RESISTANCE ABC TRANSPORTER,ATP-BINDING PROTEIN"/>
    <property type="match status" value="1"/>
</dbReference>
<dbReference type="GO" id="GO:0016887">
    <property type="term" value="F:ATP hydrolysis activity"/>
    <property type="evidence" value="ECO:0007669"/>
    <property type="project" value="InterPro"/>
</dbReference>
<dbReference type="NCBIfam" id="NF000355">
    <property type="entry name" value="ribo_prot_ABC_F"/>
    <property type="match status" value="1"/>
</dbReference>
<dbReference type="InterPro" id="IPR027417">
    <property type="entry name" value="P-loop_NTPase"/>
</dbReference>
<dbReference type="SUPFAM" id="SSF52540">
    <property type="entry name" value="P-loop containing nucleoside triphosphate hydrolases"/>
    <property type="match status" value="2"/>
</dbReference>
<keyword evidence="6" id="KW-1185">Reference proteome</keyword>
<dbReference type="NCBIfam" id="NF000170">
    <property type="entry name" value="ABCF_Vga_all"/>
    <property type="match status" value="1"/>
</dbReference>
<keyword evidence="1" id="KW-0547">Nucleotide-binding</keyword>
<dbReference type="GO" id="GO:0005524">
    <property type="term" value="F:ATP binding"/>
    <property type="evidence" value="ECO:0007669"/>
    <property type="project" value="UniProtKB-KW"/>
</dbReference>
<evidence type="ECO:0000256" key="1">
    <source>
        <dbReference type="ARBA" id="ARBA00022741"/>
    </source>
</evidence>
<dbReference type="InterPro" id="IPR032781">
    <property type="entry name" value="ABC_tran_Xtn"/>
</dbReference>
<evidence type="ECO:0000259" key="4">
    <source>
        <dbReference type="PROSITE" id="PS50893"/>
    </source>
</evidence>
<evidence type="ECO:0000256" key="3">
    <source>
        <dbReference type="SAM" id="Coils"/>
    </source>
</evidence>
<dbReference type="CDD" id="cd03221">
    <property type="entry name" value="ABCF_EF-3"/>
    <property type="match status" value="2"/>
</dbReference>
<dbReference type="PANTHER" id="PTHR42855">
    <property type="entry name" value="ABC TRANSPORTER ATP-BINDING SUBUNIT"/>
    <property type="match status" value="1"/>
</dbReference>
<dbReference type="Pfam" id="PF12848">
    <property type="entry name" value="ABC_tran_Xtn"/>
    <property type="match status" value="1"/>
</dbReference>
<proteinExistence type="predicted"/>
<gene>
    <name evidence="5" type="ORF">MJG50_07935</name>
</gene>
<dbReference type="SMART" id="SM00382">
    <property type="entry name" value="AAA"/>
    <property type="match status" value="2"/>
</dbReference>
<sequence>MLLEANSLKVFIADRLLFDIEKLQIEKDDRVGLVGKNGSGKTTLLNTLAGKKRPESGTIVAYAKHELLPQLKRTSTTKSGGEVTQEYINDVLIKDPELLFADEPTTHLDTNHIEWLEKKLINWQGALVIVSHDRTFLDTLCTKIWEINDGKLLEYKGNYSDYEQQKAIERQQAEMAFEKYEKKKRQLEDAMKLKEKKAERATKAPKRVSNSEARITGAKPYFAKKQKKLQQTAKAIETRLEKLEKVERPKEIAPIKMKLPNEDSFKGKIVLRAENLPGEIGDRTLWKPISFHVRGGDKLAIIGPNGSGKTTLIKRILEQEEGISISPSMKIGYFSQNINILNTETSILENVSSTSKQDETFIRTVLARLHFFREDVYKLVGVLSGGERVKVALAKLFVSDINTLILDEPTNFLDIEAVEALESLLKDYEGTILFVSHDRRFISNIANRILAINDKEIDVFNGTYKEYQTYEPQESRDTEEDLRLVLEMKISEVLSRLSIEPSEELEMEFQKLLAEKRKLNK</sequence>
<evidence type="ECO:0000313" key="5">
    <source>
        <dbReference type="EMBL" id="MCH1625254.1"/>
    </source>
</evidence>
<dbReference type="EMBL" id="JAKTTI010000009">
    <property type="protein sequence ID" value="MCH1625254.1"/>
    <property type="molecule type" value="Genomic_DNA"/>
</dbReference>
<feature type="domain" description="ABC transporter" evidence="4">
    <location>
        <begin position="3"/>
        <end position="174"/>
    </location>
</feature>
<dbReference type="PROSITE" id="PS50893">
    <property type="entry name" value="ABC_TRANSPORTER_2"/>
    <property type="match status" value="2"/>
</dbReference>
<evidence type="ECO:0000313" key="6">
    <source>
        <dbReference type="Proteomes" id="UP001431131"/>
    </source>
</evidence>
<organism evidence="5 6">
    <name type="scientific">Fredinandcohnia quinoae</name>
    <dbReference type="NCBI Taxonomy" id="2918902"/>
    <lineage>
        <taxon>Bacteria</taxon>
        <taxon>Bacillati</taxon>
        <taxon>Bacillota</taxon>
        <taxon>Bacilli</taxon>
        <taxon>Bacillales</taxon>
        <taxon>Bacillaceae</taxon>
        <taxon>Fredinandcohnia</taxon>
    </lineage>
</organism>
<reference evidence="5" key="1">
    <citation type="submission" date="2022-02" db="EMBL/GenBank/DDBJ databases">
        <title>Fredinandcohnia quinoae sp. nov. isolated from Chenopodium quinoa seeds.</title>
        <authorList>
            <person name="Saati-Santamaria Z."/>
            <person name="Flores-Felix J.D."/>
            <person name="Igual J.M."/>
            <person name="Velazquez E."/>
            <person name="Garcia-Fraile P."/>
            <person name="Martinez-Molina E."/>
        </authorList>
    </citation>
    <scope>NUCLEOTIDE SEQUENCE</scope>
    <source>
        <strain evidence="5">SECRCQ15</strain>
    </source>
</reference>
<dbReference type="InterPro" id="IPR051309">
    <property type="entry name" value="ABCF_ATPase"/>
</dbReference>
<dbReference type="PROSITE" id="PS00211">
    <property type="entry name" value="ABC_TRANSPORTER_1"/>
    <property type="match status" value="1"/>
</dbReference>
<dbReference type="InterPro" id="IPR003593">
    <property type="entry name" value="AAA+_ATPase"/>
</dbReference>
<name>A0AAW5E913_9BACI</name>
<accession>A0AAW5E913</accession>
<dbReference type="InterPro" id="IPR003439">
    <property type="entry name" value="ABC_transporter-like_ATP-bd"/>
</dbReference>
<protein>
    <submittedName>
        <fullName evidence="5">Vga family ABC-F type ribosomal protection protein</fullName>
    </submittedName>
</protein>
<dbReference type="Pfam" id="PF00005">
    <property type="entry name" value="ABC_tran"/>
    <property type="match status" value="2"/>
</dbReference>